<protein>
    <recommendedName>
        <fullName evidence="3">Lateral signaling target protein 2 homolog</fullName>
    </recommendedName>
</protein>
<evidence type="ECO:0000256" key="8">
    <source>
        <dbReference type="SAM" id="MobiDB-lite"/>
    </source>
</evidence>
<evidence type="ECO:0000256" key="4">
    <source>
        <dbReference type="ARBA" id="ARBA00022723"/>
    </source>
</evidence>
<accession>A0AAV7XP53</accession>
<dbReference type="AlphaFoldDB" id="A0AAV7XP53"/>
<evidence type="ECO:0000256" key="1">
    <source>
        <dbReference type="ARBA" id="ARBA00003580"/>
    </source>
</evidence>
<feature type="compositionally biased region" description="Gly residues" evidence="8">
    <location>
        <begin position="592"/>
        <end position="604"/>
    </location>
</feature>
<comment type="function">
    <text evidence="1">Negative regulator of epidermal growth factor receptor (EGFR) signaling.</text>
</comment>
<reference evidence="10" key="1">
    <citation type="submission" date="2022-12" db="EMBL/GenBank/DDBJ databases">
        <title>Chromosome-level genome assembly of the bean flower thrips Megalurothrips usitatus.</title>
        <authorList>
            <person name="Ma L."/>
            <person name="Liu Q."/>
            <person name="Li H."/>
            <person name="Cai W."/>
        </authorList>
    </citation>
    <scope>NUCLEOTIDE SEQUENCE</scope>
    <source>
        <strain evidence="10">Cailab_2022a</strain>
    </source>
</reference>
<feature type="region of interest" description="Disordered" evidence="8">
    <location>
        <begin position="583"/>
        <end position="641"/>
    </location>
</feature>
<feature type="compositionally biased region" description="Acidic residues" evidence="8">
    <location>
        <begin position="1014"/>
        <end position="1027"/>
    </location>
</feature>
<gene>
    <name evidence="10" type="ORF">ONE63_010041</name>
</gene>
<feature type="region of interest" description="Disordered" evidence="8">
    <location>
        <begin position="1011"/>
        <end position="1101"/>
    </location>
</feature>
<feature type="compositionally biased region" description="Basic and acidic residues" evidence="8">
    <location>
        <begin position="397"/>
        <end position="406"/>
    </location>
</feature>
<dbReference type="SMART" id="SM00064">
    <property type="entry name" value="FYVE"/>
    <property type="match status" value="1"/>
</dbReference>
<comment type="similarity">
    <text evidence="2">Belongs to the lst-2 family.</text>
</comment>
<dbReference type="EMBL" id="JAPTSV010000008">
    <property type="protein sequence ID" value="KAJ1525212.1"/>
    <property type="molecule type" value="Genomic_DNA"/>
</dbReference>
<sequence length="1225" mass="130479">MSGNQRDDTSLLAQFFYADESLNIVATELDSFDGRKDQERCSLLVNQLRQCQDKVLTICGRIMDQVIPDERTDRDFRVKFPDDVMQENLAGQLWFGAECLAAGSSIMNRETESTLMRPLARALTKSLENVRNLLREQSLRGVSSLRGELFAADRLKAALKEFDRLFAEFELCYVSAMVPVKSLQEYELQQLVVVLFSETLQRALSMNLLTQEMVDVYDPALMFTIPRLAIVSGLLIFHDGPLGLDRSPAHMSEMFRPFRALLFKIRELLWTLTPKELYTLEKMLCSSEDPVPSPSASSILLASGDEPAPTAGYPGYPGYPSMPDLDEFVCRFYSDHPGCKQFVADFFNSTSQSSRQAGNRSNVPTDNAWDTPSASSDEGDEETECETVRENSVPGSARREPSKDGDGEGDSGSDAASCEYLTPRGSVLHHADTLEDCCEIAGDNRCAVCECTCSTDAASGHQGHQCAQGHNLLSFPGECAECNHRAAASAAAECGREDQGGIPIPGSGTSGYLLANQVGCEAMMAGADGAGSGGGGGGGALEDGAGGSRPGPRALEGAAGESLPDGDAREAMLLATANLSTLLSTPRSPLDGGLGLGGSSGHGTGNSTSTSGCGSGSGSGEDNEGPSSGPAEATTEADADAEAHWHVQSIPCSSVISSVKARLGDERGGGGPSASQPGPGSSTIVHTSFFPVSVVPAKEYVHEDTDSVASLEVSAGGAETGAGGHDGEAEAETEAETGTSPDVGPGGLGGPGSEVPIPTCVPIRNLLQQVSSAAAEQSDRGKLKLSEAVVRAAGGGDGRDDEWLGLAQGEGQLAICSSNVAEQTGSGLYEQYASNWDSLTLSQDVNANQHNSLTIVDPSARTTWPSLDSSPSAKHRLSQPSPQPHQQSPQGRRITMPCPGMRSQGPSVVSGSYSSSSSMTISDSESSMSSETSSFNSECQDDEEIALAMQAAEIANRNEARSKFSSSEDLVHRLFLCVAGVADQLQTNFAGDLRNILKCVFQMSASHNANDERLADDDGANIEEETDSPTLADPSRIIERGEDALLPGWERSNSIDNHQDHEDHSPFSYEEDPNPFNDDSSTENQSDAPPESQDYRSEFQSVHDQAAVDQVFRCSCCDLGTSSDLGLSVDVDVNVRVDVEQEATHEPEPPPPWVPDEHAPRCMSCESAFTVVRRRHHCRNCGKVFCARCSSNFVPLPRFGHVKPVRVCNRCFLYQVTPFTLQAAL</sequence>
<dbReference type="InterPro" id="IPR011011">
    <property type="entry name" value="Znf_FYVE_PHD"/>
</dbReference>
<feature type="compositionally biased region" description="Gly residues" evidence="8">
    <location>
        <begin position="531"/>
        <end position="549"/>
    </location>
</feature>
<keyword evidence="6" id="KW-0862">Zinc</keyword>
<feature type="region of interest" description="Disordered" evidence="8">
    <location>
        <begin position="860"/>
        <end position="940"/>
    </location>
</feature>
<keyword evidence="11" id="KW-1185">Reference proteome</keyword>
<dbReference type="GO" id="GO:0008270">
    <property type="term" value="F:zinc ion binding"/>
    <property type="evidence" value="ECO:0007669"/>
    <property type="project" value="UniProtKB-KW"/>
</dbReference>
<dbReference type="Pfam" id="PF01363">
    <property type="entry name" value="FYVE"/>
    <property type="match status" value="1"/>
</dbReference>
<evidence type="ECO:0000256" key="2">
    <source>
        <dbReference type="ARBA" id="ARBA00008755"/>
    </source>
</evidence>
<comment type="caution">
    <text evidence="10">The sequence shown here is derived from an EMBL/GenBank/DDBJ whole genome shotgun (WGS) entry which is preliminary data.</text>
</comment>
<dbReference type="InterPro" id="IPR017455">
    <property type="entry name" value="Znf_FYVE-rel"/>
</dbReference>
<organism evidence="10 11">
    <name type="scientific">Megalurothrips usitatus</name>
    <name type="common">bean blossom thrips</name>
    <dbReference type="NCBI Taxonomy" id="439358"/>
    <lineage>
        <taxon>Eukaryota</taxon>
        <taxon>Metazoa</taxon>
        <taxon>Ecdysozoa</taxon>
        <taxon>Arthropoda</taxon>
        <taxon>Hexapoda</taxon>
        <taxon>Insecta</taxon>
        <taxon>Pterygota</taxon>
        <taxon>Neoptera</taxon>
        <taxon>Paraneoptera</taxon>
        <taxon>Thysanoptera</taxon>
        <taxon>Terebrantia</taxon>
        <taxon>Thripoidea</taxon>
        <taxon>Thripidae</taxon>
        <taxon>Megalurothrips</taxon>
    </lineage>
</organism>
<dbReference type="CDD" id="cd15731">
    <property type="entry name" value="FYVE_LST2"/>
    <property type="match status" value="1"/>
</dbReference>
<dbReference type="SUPFAM" id="SSF57903">
    <property type="entry name" value="FYVE/PHD zinc finger"/>
    <property type="match status" value="1"/>
</dbReference>
<evidence type="ECO:0000313" key="11">
    <source>
        <dbReference type="Proteomes" id="UP001075354"/>
    </source>
</evidence>
<evidence type="ECO:0000259" key="9">
    <source>
        <dbReference type="PROSITE" id="PS50178"/>
    </source>
</evidence>
<dbReference type="InterPro" id="IPR013083">
    <property type="entry name" value="Znf_RING/FYVE/PHD"/>
</dbReference>
<keyword evidence="4" id="KW-0479">Metal-binding</keyword>
<dbReference type="GO" id="GO:0031901">
    <property type="term" value="C:early endosome membrane"/>
    <property type="evidence" value="ECO:0007669"/>
    <property type="project" value="TreeGrafter"/>
</dbReference>
<feature type="compositionally biased region" description="Low complexity" evidence="8">
    <location>
        <begin position="903"/>
        <end position="937"/>
    </location>
</feature>
<feature type="compositionally biased region" description="Polar residues" evidence="8">
    <location>
        <begin position="352"/>
        <end position="376"/>
    </location>
</feature>
<feature type="region of interest" description="Disordered" evidence="8">
    <location>
        <begin position="716"/>
        <end position="757"/>
    </location>
</feature>
<feature type="region of interest" description="Disordered" evidence="8">
    <location>
        <begin position="352"/>
        <end position="416"/>
    </location>
</feature>
<feature type="domain" description="FYVE-type" evidence="9">
    <location>
        <begin position="1156"/>
        <end position="1216"/>
    </location>
</feature>
<feature type="region of interest" description="Disordered" evidence="8">
    <location>
        <begin position="663"/>
        <end position="682"/>
    </location>
</feature>
<evidence type="ECO:0000256" key="7">
    <source>
        <dbReference type="PROSITE-ProRule" id="PRU00091"/>
    </source>
</evidence>
<dbReference type="PROSITE" id="PS50178">
    <property type="entry name" value="ZF_FYVE"/>
    <property type="match status" value="1"/>
</dbReference>
<evidence type="ECO:0000256" key="6">
    <source>
        <dbReference type="ARBA" id="ARBA00022833"/>
    </source>
</evidence>
<feature type="region of interest" description="Disordered" evidence="8">
    <location>
        <begin position="531"/>
        <end position="564"/>
    </location>
</feature>
<dbReference type="InterPro" id="IPR000306">
    <property type="entry name" value="Znf_FYVE"/>
</dbReference>
<feature type="compositionally biased region" description="Low complexity" evidence="8">
    <location>
        <begin position="625"/>
        <end position="634"/>
    </location>
</feature>
<name>A0AAV7XP53_9NEOP</name>
<dbReference type="Proteomes" id="UP001075354">
    <property type="component" value="Chromosome 8"/>
</dbReference>
<proteinExistence type="inferred from homology"/>
<dbReference type="PANTHER" id="PTHR46465:SF2">
    <property type="entry name" value="LATERAL SIGNALING TARGET PROTEIN 2 HOMOLOG"/>
    <property type="match status" value="1"/>
</dbReference>
<evidence type="ECO:0000256" key="5">
    <source>
        <dbReference type="ARBA" id="ARBA00022771"/>
    </source>
</evidence>
<dbReference type="InterPro" id="IPR051118">
    <property type="entry name" value="LST-2"/>
</dbReference>
<evidence type="ECO:0000313" key="10">
    <source>
        <dbReference type="EMBL" id="KAJ1525212.1"/>
    </source>
</evidence>
<feature type="compositionally biased region" description="Polar residues" evidence="8">
    <location>
        <begin position="860"/>
        <end position="872"/>
    </location>
</feature>
<dbReference type="PANTHER" id="PTHR46465">
    <property type="entry name" value="LATERAL SIGNALING TARGET PROTEIN 2 HOMOLOG"/>
    <property type="match status" value="1"/>
</dbReference>
<feature type="compositionally biased region" description="Polar residues" evidence="8">
    <location>
        <begin position="1077"/>
        <end position="1087"/>
    </location>
</feature>
<dbReference type="InterPro" id="IPR043269">
    <property type="entry name" value="FYVE_LST2"/>
</dbReference>
<dbReference type="Gene3D" id="3.30.40.10">
    <property type="entry name" value="Zinc/RING finger domain, C3HC4 (zinc finger)"/>
    <property type="match status" value="1"/>
</dbReference>
<evidence type="ECO:0000256" key="3">
    <source>
        <dbReference type="ARBA" id="ARBA00019870"/>
    </source>
</evidence>
<feature type="compositionally biased region" description="Low complexity" evidence="8">
    <location>
        <begin position="878"/>
        <end position="890"/>
    </location>
</feature>
<keyword evidence="5 7" id="KW-0863">Zinc-finger</keyword>
<feature type="compositionally biased region" description="Low complexity" evidence="8">
    <location>
        <begin position="673"/>
        <end position="682"/>
    </location>
</feature>